<organism evidence="2 3">
    <name type="scientific">Streptomyces lycii</name>
    <dbReference type="NCBI Taxonomy" id="2654337"/>
    <lineage>
        <taxon>Bacteria</taxon>
        <taxon>Bacillati</taxon>
        <taxon>Actinomycetota</taxon>
        <taxon>Actinomycetes</taxon>
        <taxon>Kitasatosporales</taxon>
        <taxon>Streptomycetaceae</taxon>
        <taxon>Streptomyces</taxon>
    </lineage>
</organism>
<protein>
    <recommendedName>
        <fullName evidence="4">DUF2771 domain-containing protein</fullName>
    </recommendedName>
</protein>
<evidence type="ECO:0000313" key="3">
    <source>
        <dbReference type="Proteomes" id="UP000621266"/>
    </source>
</evidence>
<evidence type="ECO:0000313" key="2">
    <source>
        <dbReference type="EMBL" id="KAF4409968.1"/>
    </source>
</evidence>
<feature type="signal peptide" evidence="1">
    <location>
        <begin position="1"/>
        <end position="36"/>
    </location>
</feature>
<name>A0ABQ7FMW4_9ACTN</name>
<keyword evidence="3" id="KW-1185">Reference proteome</keyword>
<evidence type="ECO:0000256" key="1">
    <source>
        <dbReference type="SAM" id="SignalP"/>
    </source>
</evidence>
<proteinExistence type="predicted"/>
<accession>A0ABQ7FMW4</accession>
<dbReference type="RefSeq" id="WP_098753235.1">
    <property type="nucleotide sequence ID" value="NZ_WHPN01000150.1"/>
</dbReference>
<dbReference type="Proteomes" id="UP000621266">
    <property type="component" value="Unassembled WGS sequence"/>
</dbReference>
<comment type="caution">
    <text evidence="2">The sequence shown here is derived from an EMBL/GenBank/DDBJ whole genome shotgun (WGS) entry which is preliminary data.</text>
</comment>
<gene>
    <name evidence="2" type="ORF">GCU69_06340</name>
</gene>
<dbReference type="EMBL" id="WHPN01000150">
    <property type="protein sequence ID" value="KAF4409968.1"/>
    <property type="molecule type" value="Genomic_DNA"/>
</dbReference>
<evidence type="ECO:0008006" key="4">
    <source>
        <dbReference type="Google" id="ProtNLM"/>
    </source>
</evidence>
<reference evidence="2 3" key="1">
    <citation type="submission" date="2019-10" db="EMBL/GenBank/DDBJ databases">
        <title>Streptomyces tenebrisbrunneis sp.nov., an endogenous actinomycete isolated from of Lycium ruthenicum.</title>
        <authorList>
            <person name="Ma L."/>
        </authorList>
    </citation>
    <scope>NUCLEOTIDE SEQUENCE [LARGE SCALE GENOMIC DNA]</scope>
    <source>
        <strain evidence="2 3">TRM 66187</strain>
    </source>
</reference>
<feature type="chain" id="PRO_5046142436" description="DUF2771 domain-containing protein" evidence="1">
    <location>
        <begin position="37"/>
        <end position="174"/>
    </location>
</feature>
<sequence>MTVAKRPSRTTTQSRGRARRTAAALGAVTLGLAALAACDKPTPMATVTVGSDSASAEASCWNDGKKLSEKDLQSCLTKKQGEKLTVSDGEQVRIGVEPEIAESGWAMVVNGQGTMPEASKDTYRSFDHDEIFAPQQGQSGAASVPKTAQVTIVEVDNKGAAKGTWSFTLERASS</sequence>
<keyword evidence="1" id="KW-0732">Signal</keyword>